<dbReference type="CDD" id="cd03391">
    <property type="entry name" value="PAP2_containing_2_like"/>
    <property type="match status" value="1"/>
</dbReference>
<evidence type="ECO:0000259" key="2">
    <source>
        <dbReference type="SMART" id="SM00014"/>
    </source>
</evidence>
<dbReference type="Proteomes" id="UP001152759">
    <property type="component" value="Chromosome 2"/>
</dbReference>
<dbReference type="Pfam" id="PF01569">
    <property type="entry name" value="PAP2"/>
    <property type="match status" value="1"/>
</dbReference>
<keyword evidence="1" id="KW-1133">Transmembrane helix</keyword>
<sequence>MKTKGSVQQSGVKGKRTQTDALKLILKWDAYITDVIVRVISKYLPLRTFKKYYKGLEYSCHGVVWLASWLAMLWILWQPSLFQMQVNFFIGLITDIIFIALIKSFVRRKRPAANQPDTFTIGPDKYSFPSGHVSRAVYISLFFIHLYPLPTIFWMPLLSWASGVAASRILLHRHYLLDVLGGAGVGLVNSLLVYILWVGPDTASWLVRWISEERIDGELDNS</sequence>
<proteinExistence type="predicted"/>
<evidence type="ECO:0000313" key="4">
    <source>
        <dbReference type="Proteomes" id="UP001152759"/>
    </source>
</evidence>
<dbReference type="InterPro" id="IPR036938">
    <property type="entry name" value="PAP2/HPO_sf"/>
</dbReference>
<accession>A0A9P0A578</accession>
<dbReference type="InterPro" id="IPR000326">
    <property type="entry name" value="PAP2/HPO"/>
</dbReference>
<evidence type="ECO:0000256" key="1">
    <source>
        <dbReference type="SAM" id="Phobius"/>
    </source>
</evidence>
<reference evidence="3" key="1">
    <citation type="submission" date="2021-12" db="EMBL/GenBank/DDBJ databases">
        <authorList>
            <person name="King R."/>
        </authorList>
    </citation>
    <scope>NUCLEOTIDE SEQUENCE</scope>
</reference>
<name>A0A9P0A578_BEMTA</name>
<feature type="transmembrane region" description="Helical" evidence="1">
    <location>
        <begin position="56"/>
        <end position="76"/>
    </location>
</feature>
<dbReference type="EMBL" id="OU963863">
    <property type="protein sequence ID" value="CAH0384497.1"/>
    <property type="molecule type" value="Genomic_DNA"/>
</dbReference>
<dbReference type="SMART" id="SM00014">
    <property type="entry name" value="acidPPc"/>
    <property type="match status" value="1"/>
</dbReference>
<organism evidence="3 4">
    <name type="scientific">Bemisia tabaci</name>
    <name type="common">Sweetpotato whitefly</name>
    <name type="synonym">Aleurodes tabaci</name>
    <dbReference type="NCBI Taxonomy" id="7038"/>
    <lineage>
        <taxon>Eukaryota</taxon>
        <taxon>Metazoa</taxon>
        <taxon>Ecdysozoa</taxon>
        <taxon>Arthropoda</taxon>
        <taxon>Hexapoda</taxon>
        <taxon>Insecta</taxon>
        <taxon>Pterygota</taxon>
        <taxon>Neoptera</taxon>
        <taxon>Paraneoptera</taxon>
        <taxon>Hemiptera</taxon>
        <taxon>Sternorrhyncha</taxon>
        <taxon>Aleyrodoidea</taxon>
        <taxon>Aleyrodidae</taxon>
        <taxon>Aleyrodinae</taxon>
        <taxon>Bemisia</taxon>
    </lineage>
</organism>
<keyword evidence="1" id="KW-0812">Transmembrane</keyword>
<keyword evidence="1" id="KW-0472">Membrane</keyword>
<dbReference type="GO" id="GO:0042392">
    <property type="term" value="F:sphingosine-1-phosphate phosphatase activity"/>
    <property type="evidence" value="ECO:0007669"/>
    <property type="project" value="TreeGrafter"/>
</dbReference>
<dbReference type="SUPFAM" id="SSF48317">
    <property type="entry name" value="Acid phosphatase/Vanadium-dependent haloperoxidase"/>
    <property type="match status" value="1"/>
</dbReference>
<dbReference type="Gene3D" id="1.20.144.10">
    <property type="entry name" value="Phosphatidic acid phosphatase type 2/haloperoxidase"/>
    <property type="match status" value="1"/>
</dbReference>
<dbReference type="AlphaFoldDB" id="A0A9P0A578"/>
<evidence type="ECO:0000313" key="3">
    <source>
        <dbReference type="EMBL" id="CAH0384497.1"/>
    </source>
</evidence>
<feature type="domain" description="Phosphatidic acid phosphatase type 2/haloperoxidase" evidence="2">
    <location>
        <begin position="83"/>
        <end position="194"/>
    </location>
</feature>
<feature type="transmembrane region" description="Helical" evidence="1">
    <location>
        <begin position="175"/>
        <end position="198"/>
    </location>
</feature>
<dbReference type="PANTHER" id="PTHR14969:SF13">
    <property type="entry name" value="AT30094P"/>
    <property type="match status" value="1"/>
</dbReference>
<dbReference type="PANTHER" id="PTHR14969">
    <property type="entry name" value="SPHINGOSINE-1-PHOSPHATE PHOSPHOHYDROLASE"/>
    <property type="match status" value="1"/>
</dbReference>
<keyword evidence="4" id="KW-1185">Reference proteome</keyword>
<feature type="transmembrane region" description="Helical" evidence="1">
    <location>
        <begin position="136"/>
        <end position="155"/>
    </location>
</feature>
<feature type="transmembrane region" description="Helical" evidence="1">
    <location>
        <begin position="82"/>
        <end position="102"/>
    </location>
</feature>
<gene>
    <name evidence="3" type="ORF">BEMITA_LOCUS3816</name>
</gene>
<protein>
    <recommendedName>
        <fullName evidence="2">Phosphatidic acid phosphatase type 2/haloperoxidase domain-containing protein</fullName>
    </recommendedName>
</protein>